<dbReference type="GO" id="GO:0006729">
    <property type="term" value="P:tetrahydrobiopterin biosynthetic process"/>
    <property type="evidence" value="ECO:0007669"/>
    <property type="project" value="TreeGrafter"/>
</dbReference>
<accession>A0A8S9TSD6</accession>
<dbReference type="InterPro" id="IPR036291">
    <property type="entry name" value="NAD(P)-bd_dom_sf"/>
</dbReference>
<keyword evidence="2" id="KW-0963">Cytoplasm</keyword>
<dbReference type="SUPFAM" id="SSF51735">
    <property type="entry name" value="NAD(P)-binding Rossmann-fold domains"/>
    <property type="match status" value="1"/>
</dbReference>
<comment type="subcellular location">
    <subcellularLocation>
        <location evidence="1">Cytoplasm</location>
    </subcellularLocation>
</comment>
<feature type="non-terminal residue" evidence="6">
    <location>
        <position position="3408"/>
    </location>
</feature>
<evidence type="ECO:0000313" key="6">
    <source>
        <dbReference type="EMBL" id="KAF4131775.1"/>
    </source>
</evidence>
<feature type="region of interest" description="Disordered" evidence="5">
    <location>
        <begin position="3064"/>
        <end position="3090"/>
    </location>
</feature>
<protein>
    <submittedName>
        <fullName evidence="6">Short chain dehydrogenase</fullName>
    </submittedName>
</protein>
<sequence>VASSRSCYDVETTRRLGLRRETAVSSSSRDKERRMPTHVAAGSRAQDVKSTDHSHREMVCNLLTQIFLLAERTRASKRSISEEESEPITLIELIQASYLVFERYGIGPPDDAVYHRYLLSLSINPERDWRKKILNLDLGTQPKVKRLCSGHRHADKTLDSGAKRRQNTESKLHAVRRASLVSNLSTSERKSTFKSGFIPKKLREHDRFGDMLALDSPIQRIPEANHVSPMPRTADNSAERGLQVMQWVNQRKIQDQHAHKIQILTWCTHAIFHWVTLCLPEKIDFHMTESPRALPLCILRRISVDVKNLKKSAKRIWIWQMKTLLNTWRQDAQKIKSFRVRTMIKRRSTVLETAFQCIQSWRLFTEAKKCSKDRAQWIFQRQCRSSLRLRLSHWRRVFWVRNQYHQAERHRDSYQKRHVLKIWRINVKSIGEARKRLEIARKRRFFSRWKREKARKQAHRALLCMCSDQRRLRSLSIAWDKLRMNISRNETARTRLNLWEESSCHRRKIQMFRLWKKTIDQLKDFREREKRFLQFSARRRLSQSFAAWAAWTDNRVTTAQILSDVTEVRVSKQISCYFAAWKEHFKQSSHFEEEIVARVANLRRKRVWNLWIMSTRTRSATRILDSAYALHVLASIFFNWKQYVTKKAEVDSAFLDWQERHKLSVLKIHWIFLVDNMQSQHDKLHAAESFRTRKSVEGKRVFLSAWCALYSRKKACRLRGEQLQYSIQRRNVMQSMWILWRRIFYLKSAARLADIQLQNYTKSNRFRLWKHYVVISTQRRERVFKVVKTLDKIHTKIYFRQWTNLLLLKHQQARKSEIIQQATQTRLLASRWQTWRRALETKRGQRKRLSAVALRWQNRQIFASFYCWKATWNIRKRHRCLLQSTLLTSNHRVLKCFFTSWKKRFRASTALKLRAVEIQDKILWFKVKRALRRWIFLRLAQLKRREMVVKSLELWRRNRLLTTFNHIVNYTQKRKNKTRQNQRVRSRYRSLLMRKIFAAWTKISRNKAKITRLLETATHRLNVLKMTRVIQELKHSSRLNTRLRTVQLCVVSMHSGHAKGAIFARWIDFIVQKHKNHNSDAVRVGEMRDFRARRRIRRWIQFVQVRKMLKQKFARAVKVTTASRLQFHFASWKNFVKRQIFTKHLKHKAVVFRYFCLLPLYFNAWRSVLSGKKHKQELLLRARGLWCLQSESRAFKTWRLYAFTRRQTKFAVTKWKNQLVLRNFTAWKRYQKLRKKTNRDRIRALSFYERRAYRKVVENWSVTARHDRLTRNCAEMWSQNTSRRAFSTWNQHVKLRLSCRKFLVKMRFLTLSRVFSAWHEKIEQKNRQLQGIQERFALLWMEDTKQRVFTRWKRYTRIRGFTRAKFDGKRKFLLRNIVKQWRHVAVFRRRSRNCALVVAARVKLTLLCRIWSIWRQKARIFRCVKSLNSKVTKNRVISDLRHRIRRWQTFTILSLAVGKFMRCCDLELLRLAFIDGFKRFNVMKQKERALTKQIQGVHEAYSKEWLARKVQHRMSIVTACELLRRVGSSNKLLRVSWSAWVDFHANKQRQQASIRKLRGRIFSLEEQESVLDRNMISGMLRRWRSIQVTRVLEHWRAVTLTRKQVRVHTLMAIQGWVQMLYRRHFRGWNRFCQRRKTQRQIRNMNVTSRTKRVWELWQAFRVASIRKRSRTQKIRGFHASRVYRHAFETWREAATCLRLRREQILELYHSSRLRLLAALLSEWRKSAAMEKTRRIQNTIARVVYDQKLVSQNFNEWKSNVSAIIYHRHQLQINTERLQVLLLCSSFRAWHSWSIQTKKLKSILQILSTKCDVNAASRVLSAWHLHVEMNTRRRHLASSFLRFRRMQKGVRALRNLAHKHEYLRKIRHKAQLFRVSISGDQMLKIVSRWKRMATLSRETRIVTLRYLQNKLLPAAWRGWLDFIQTKREARDRTRTATLSWKNTVLRKAWNAFILVYNVEKQRHDMLLRADIHFCSRRLKKTLDFWLKSSVETRLFRSVCGKLVARWRMQTAYRCFNALNDFKSYRKNLRASENTVTIRVRTTALLKIWYAWRKLLLISRSCKLRMLQRYWRSWVRLRESRKALKGFQEQILAQVLKSTQRRVIARWKQFVTTRKLEKTMVFKSAAFAETQILKRTWQCWVNYVAYTNEVKSRMKHALKHMQLQLQFKAFGAFQAFTLMQKWIKHADSRVSTFRFHRLNTRYFITWKTAVKYQISLRRKLALYLNVTHHSVQKKSFSAWLFYATRRKMLRAKVSQSLAIRTQTGYRLVFQTWRVFVDKIHRNRVAQGFYTARTSAHMLQHWKHYVTLCKIERMIGSNELHLVASKFQNWRNTVTSTHRIRDFRAKSTKRQWLQLVTMVFTSWKQQSQAHARCRKLLVKVALGSHLRFRFMLWQRLTAHRKRLATLLFVASESPSTSLETTVENEDGITVRNALKCDSNSALNVVTLGQALAQKARVIQRFQVTWDLPQAWHRWRQIFHAQLFYRMRRQQFFFHFWQYFTYQKRKIRVVLFKMTTQRQAACSRTIFLKQLQKDRLRERELWVLVTTEMARRERRQLKKHWHAWRFHVGESRHLYSSLDVYYQARLLTKFWLLWSHDYCKVVSETRRETQRVEVAMRIFYLRRAARKLKELQTRSKRARLVLEYFRNRRYDSLLPEMLDKWRRWSERQKRVALCLEAARRNKLRRYFIFWNRWKNTRKLQSFVISSCRSKSAKLQQRDVWIRWRRYVKERVAKDVALRSAAILHMGTRLKRWLHYTQCSIQSREQAQTAITQLFIYRGHRAVRRWREFGRVRRIGRLYQRFVLRKHIQLWRFAVKCSVAIRFDEFLLRSKATKWLVAWQKVTTKHQYWRKLCESFKIRKKKGKTHQLFRQWQQFVNKEQGKRLALMHAEQRLLRVALRCWNRATVASQLRRDEQLEQAAAHEMATLFRQSFAVWQAAAKKQRERRFVLLSCVIKLQSVANHHVQQIIFQSWERVVDLRRRCEVALLKRERNIARNLLISWLRWARERQQRRQQLENAVIYHSQRLRSAVFFYWQTYALAWQDAAKPMATRHNRQMVLFAKSAAEARDISAESESEDEVRRPTSPVMKRLRQKKANPENVGDVEMVTLPDAVEISMDVKRRLILLGKWKPHEKYKLPVVHALCSASDWRLEGFWTLFSSRLHSRTCLDLFLWARDEDGLKETAQLVQDARNSLQQAENLQIFIQSVDLCDSVGYTKKVDNVLAQWSAQYDTIFLVHNAGALGSLGFAQECPLSSEMARHFELNVTSVMWLNKRFLDVFEASRHEMTKQPSSNDRAKLIIFKVSSRSAIAPLFDYRTAKAAREMHFRVLATEQAACNKVRVFSYAPGAMDTEMQQSMRESPLWAPELTHWFVKMKEEGTLIPIQQSSQRALSTETLSLGNMSPLNEQGIIICDV</sequence>
<evidence type="ECO:0000256" key="2">
    <source>
        <dbReference type="ARBA" id="ARBA00022490"/>
    </source>
</evidence>
<dbReference type="PANTHER" id="PTHR44085">
    <property type="entry name" value="SEPIAPTERIN REDUCTASE"/>
    <property type="match status" value="1"/>
</dbReference>
<feature type="compositionally biased region" description="Basic and acidic residues" evidence="5">
    <location>
        <begin position="19"/>
        <end position="35"/>
    </location>
</feature>
<name>A0A8S9TSD6_PHYIN</name>
<keyword evidence="3" id="KW-0521">NADP</keyword>
<dbReference type="GO" id="GO:0005737">
    <property type="term" value="C:cytoplasm"/>
    <property type="evidence" value="ECO:0007669"/>
    <property type="project" value="UniProtKB-SubCell"/>
</dbReference>
<dbReference type="GO" id="GO:0004757">
    <property type="term" value="F:sepiapterin reductase (NADP+) activity"/>
    <property type="evidence" value="ECO:0007669"/>
    <property type="project" value="TreeGrafter"/>
</dbReference>
<evidence type="ECO:0000313" key="7">
    <source>
        <dbReference type="Proteomes" id="UP000704712"/>
    </source>
</evidence>
<dbReference type="EMBL" id="JAACNO010002676">
    <property type="protein sequence ID" value="KAF4131775.1"/>
    <property type="molecule type" value="Genomic_DNA"/>
</dbReference>
<reference evidence="6" key="1">
    <citation type="submission" date="2020-03" db="EMBL/GenBank/DDBJ databases">
        <title>Hybrid Assembly of Korean Phytophthora infestans isolates.</title>
        <authorList>
            <person name="Prokchorchik M."/>
            <person name="Lee Y."/>
            <person name="Seo J."/>
            <person name="Cho J.-H."/>
            <person name="Park Y.-E."/>
            <person name="Jang D.-C."/>
            <person name="Im J.-S."/>
            <person name="Choi J.-G."/>
            <person name="Park H.-J."/>
            <person name="Lee G.-B."/>
            <person name="Lee Y.-G."/>
            <person name="Hong S.-Y."/>
            <person name="Cho K."/>
            <person name="Sohn K.H."/>
        </authorList>
    </citation>
    <scope>NUCLEOTIDE SEQUENCE</scope>
    <source>
        <strain evidence="6">KR_2_A2</strain>
    </source>
</reference>
<dbReference type="PANTHER" id="PTHR44085:SF2">
    <property type="entry name" value="SEPIAPTERIN REDUCTASE"/>
    <property type="match status" value="1"/>
</dbReference>
<dbReference type="Proteomes" id="UP000704712">
    <property type="component" value="Unassembled WGS sequence"/>
</dbReference>
<proteinExistence type="predicted"/>
<dbReference type="InterPro" id="IPR002347">
    <property type="entry name" value="SDR_fam"/>
</dbReference>
<evidence type="ECO:0000256" key="5">
    <source>
        <dbReference type="SAM" id="MobiDB-lite"/>
    </source>
</evidence>
<dbReference type="InterPro" id="IPR051721">
    <property type="entry name" value="Biopterin_syn/organic_redct"/>
</dbReference>
<feature type="compositionally biased region" description="Basic and acidic residues" evidence="5">
    <location>
        <begin position="155"/>
        <end position="169"/>
    </location>
</feature>
<feature type="region of interest" description="Disordered" evidence="5">
    <location>
        <begin position="19"/>
        <end position="51"/>
    </location>
</feature>
<organism evidence="6 7">
    <name type="scientific">Phytophthora infestans</name>
    <name type="common">Potato late blight agent</name>
    <name type="synonym">Botrytis infestans</name>
    <dbReference type="NCBI Taxonomy" id="4787"/>
    <lineage>
        <taxon>Eukaryota</taxon>
        <taxon>Sar</taxon>
        <taxon>Stramenopiles</taxon>
        <taxon>Oomycota</taxon>
        <taxon>Peronosporomycetes</taxon>
        <taxon>Peronosporales</taxon>
        <taxon>Peronosporaceae</taxon>
        <taxon>Phytophthora</taxon>
    </lineage>
</organism>
<evidence type="ECO:0000256" key="4">
    <source>
        <dbReference type="ARBA" id="ARBA00023002"/>
    </source>
</evidence>
<dbReference type="Gene3D" id="3.40.50.720">
    <property type="entry name" value="NAD(P)-binding Rossmann-like Domain"/>
    <property type="match status" value="1"/>
</dbReference>
<feature type="region of interest" description="Disordered" evidence="5">
    <location>
        <begin position="150"/>
        <end position="169"/>
    </location>
</feature>
<gene>
    <name evidence="6" type="ORF">GN958_ATG19032</name>
</gene>
<keyword evidence="4" id="KW-0560">Oxidoreductase</keyword>
<dbReference type="Pfam" id="PF00106">
    <property type="entry name" value="adh_short"/>
    <property type="match status" value="1"/>
</dbReference>
<comment type="caution">
    <text evidence="6">The sequence shown here is derived from an EMBL/GenBank/DDBJ whole genome shotgun (WGS) entry which is preliminary data.</text>
</comment>
<evidence type="ECO:0000256" key="3">
    <source>
        <dbReference type="ARBA" id="ARBA00022857"/>
    </source>
</evidence>
<evidence type="ECO:0000256" key="1">
    <source>
        <dbReference type="ARBA" id="ARBA00004496"/>
    </source>
</evidence>